<gene>
    <name evidence="2" type="ORF">NCTC8139_03539</name>
</gene>
<feature type="domain" description="ER-bound oxygenase mpaB/mpaB'/Rubber oxygenase catalytic" evidence="1">
    <location>
        <begin position="38"/>
        <end position="281"/>
    </location>
</feature>
<evidence type="ECO:0000313" key="3">
    <source>
        <dbReference type="Proteomes" id="UP000360750"/>
    </source>
</evidence>
<dbReference type="RefSeq" id="WP_006898764.1">
    <property type="nucleotide sequence ID" value="NZ_CAACYD010000007.1"/>
</dbReference>
<dbReference type="EMBL" id="CAACYD010000007">
    <property type="protein sequence ID" value="VFA89961.1"/>
    <property type="molecule type" value="Genomic_DNA"/>
</dbReference>
<sequence>MTITDQPKPVDTQTRTSAASVDLTDLPPAVEQFRWHLGSVLFGFFGASFFDQVALEPVAAAVDRTGRFADNFVDRGLRSFGAEQLVLWGDERTRNSFADRLKFLHREVRGAGVGDFAQTRYSALDPTLWNWIAMSAMMGYLHSFTPCTGIALTPDEEELAYALMLERFGVLQLPGRSYGLPPTLADAQRWYDDVVAERVQPNPFLDEVTEALTRLPLPTIGLPPVVRAALTPVWLVIRPVAGHVVKVCSFSIMHPGVRAATPVRLGRRERWEFRLYQRLLQTAWRRLPRRIVLTPMAYHEYRRERLAQTYRSIQLDSFAPECPASAGR</sequence>
<protein>
    <submittedName>
        <fullName evidence="2">Uncharacterized protein conserved in bacteria</fullName>
    </submittedName>
</protein>
<dbReference type="Proteomes" id="UP000360750">
    <property type="component" value="Unassembled WGS sequence"/>
</dbReference>
<comment type="caution">
    <text evidence="2">The sequence shown here is derived from an EMBL/GenBank/DDBJ whole genome shotgun (WGS) entry which is preliminary data.</text>
</comment>
<dbReference type="GeneID" id="60751510"/>
<proteinExistence type="predicted"/>
<dbReference type="AlphaFoldDB" id="A0ABD7V6Z4"/>
<dbReference type="PANTHER" id="PTHR36151:SF3">
    <property type="entry name" value="ER-BOUND OXYGENASE MPAB_MPAB'_RUBBER OXYGENASE CATALYTIC DOMAIN-CONTAINING PROTEIN"/>
    <property type="match status" value="1"/>
</dbReference>
<dbReference type="Pfam" id="PF09995">
    <property type="entry name" value="MPAB_Lcp_cat"/>
    <property type="match status" value="1"/>
</dbReference>
<evidence type="ECO:0000259" key="1">
    <source>
        <dbReference type="Pfam" id="PF09995"/>
    </source>
</evidence>
<dbReference type="PANTHER" id="PTHR36151">
    <property type="entry name" value="BLR2777 PROTEIN"/>
    <property type="match status" value="1"/>
</dbReference>
<organism evidence="2 3">
    <name type="scientific">Gordonia paraffinivorans</name>
    <dbReference type="NCBI Taxonomy" id="175628"/>
    <lineage>
        <taxon>Bacteria</taxon>
        <taxon>Bacillati</taxon>
        <taxon>Actinomycetota</taxon>
        <taxon>Actinomycetes</taxon>
        <taxon>Mycobacteriales</taxon>
        <taxon>Gordoniaceae</taxon>
        <taxon>Gordonia</taxon>
    </lineage>
</organism>
<reference evidence="2 3" key="1">
    <citation type="submission" date="2019-02" db="EMBL/GenBank/DDBJ databases">
        <authorList>
            <consortium name="Pathogen Informatics"/>
        </authorList>
    </citation>
    <scope>NUCLEOTIDE SEQUENCE [LARGE SCALE GENOMIC DNA]</scope>
    <source>
        <strain evidence="2 3">3012STDY6756503</strain>
    </source>
</reference>
<name>A0ABD7V6Z4_9ACTN</name>
<evidence type="ECO:0000313" key="2">
    <source>
        <dbReference type="EMBL" id="VFA89961.1"/>
    </source>
</evidence>
<dbReference type="InterPro" id="IPR018713">
    <property type="entry name" value="MPAB/Lcp_cat_dom"/>
</dbReference>
<accession>A0ABD7V6Z4</accession>